<sequence length="438" mass="50275">MIQNFSIRNYKIFKDEVELSLLATKSKELEDFYVVKPFNNKRVLRAAFIYGPNASGKSTIVEALAFLKNLVTRPFNSKEETFEDLKPFLGDSKAREMNTQFKITFVSSGCLYSYTVELNKHYIAKEELKVTRTVNKRSRTYVVYRRTTDSKKKIAKVNFGKSLGLTKDQEASLTHNTLWNNTVLGGYLKTNLAIEDLDNVVNWFQYKLILSFPTDITTLIIPGILKSDRHNVRKKRLLAFLNKADFSIKDMRIKRASEDSLKGFWKQLWESLQDSSNQDIAKTNLPLLTFLLDKLYIVHGPRGSQHGEEALFELPIEEESRGTVKFLSLASLLLLLQEEGALVVDEIETSLHPDLVEHFIKEFVLLGGNTQLIATTHYRELLKNTELFRKDVLWFTEPTEDGSAELYSLRDFDSREIKNLTSIYNAYKIGKLGGVPNL</sequence>
<dbReference type="GO" id="GO:0005524">
    <property type="term" value="F:ATP binding"/>
    <property type="evidence" value="ECO:0007669"/>
    <property type="project" value="InterPro"/>
</dbReference>
<feature type="domain" description="ATPase AAA-type core" evidence="1">
    <location>
        <begin position="47"/>
        <end position="156"/>
    </location>
</feature>
<dbReference type="GO" id="GO:0016887">
    <property type="term" value="F:ATP hydrolysis activity"/>
    <property type="evidence" value="ECO:0007669"/>
    <property type="project" value="InterPro"/>
</dbReference>
<dbReference type="PANTHER" id="PTHR40396:SF1">
    <property type="entry name" value="ATPASE AAA-TYPE CORE DOMAIN-CONTAINING PROTEIN"/>
    <property type="match status" value="1"/>
</dbReference>
<organism evidence="2 3">
    <name type="scientific">Thermosulfidibacter takaii (strain DSM 17441 / JCM 13301 / NBRC 103674 / ABI70S6)</name>
    <dbReference type="NCBI Taxonomy" id="1298851"/>
    <lineage>
        <taxon>Bacteria</taxon>
        <taxon>Pseudomonadati</taxon>
        <taxon>Thermosulfidibacterota</taxon>
        <taxon>Thermosulfidibacteria</taxon>
        <taxon>Thermosulfidibacterales</taxon>
        <taxon>Thermosulfidibacteraceae</taxon>
    </lineage>
</organism>
<evidence type="ECO:0000313" key="3">
    <source>
        <dbReference type="Proteomes" id="UP000063234"/>
    </source>
</evidence>
<dbReference type="InterPro" id="IPR003959">
    <property type="entry name" value="ATPase_AAA_core"/>
</dbReference>
<dbReference type="PANTHER" id="PTHR40396">
    <property type="entry name" value="ATPASE-LIKE PROTEIN"/>
    <property type="match status" value="1"/>
</dbReference>
<dbReference type="EMBL" id="AP013035">
    <property type="protein sequence ID" value="BAT71303.1"/>
    <property type="molecule type" value="Genomic_DNA"/>
</dbReference>
<feature type="domain" description="ATPase AAA-type core" evidence="1">
    <location>
        <begin position="227"/>
        <end position="377"/>
    </location>
</feature>
<accession>A0A0S3QSM9</accession>
<proteinExistence type="predicted"/>
<dbReference type="SUPFAM" id="SSF52540">
    <property type="entry name" value="P-loop containing nucleoside triphosphate hydrolases"/>
    <property type="match status" value="1"/>
</dbReference>
<dbReference type="STRING" id="1298851.TST_0496"/>
<evidence type="ECO:0000313" key="2">
    <source>
        <dbReference type="EMBL" id="BAT71303.1"/>
    </source>
</evidence>
<dbReference type="Proteomes" id="UP000063234">
    <property type="component" value="Chromosome"/>
</dbReference>
<gene>
    <name evidence="2" type="ORF">TST_0496</name>
</gene>
<name>A0A0S3QSM9_THET7</name>
<dbReference type="InterPro" id="IPR027417">
    <property type="entry name" value="P-loop_NTPase"/>
</dbReference>
<dbReference type="AlphaFoldDB" id="A0A0S3QSM9"/>
<protein>
    <recommendedName>
        <fullName evidence="1">ATPase AAA-type core domain-containing protein</fullName>
    </recommendedName>
</protein>
<evidence type="ECO:0000259" key="1">
    <source>
        <dbReference type="Pfam" id="PF13304"/>
    </source>
</evidence>
<dbReference type="Gene3D" id="3.40.50.300">
    <property type="entry name" value="P-loop containing nucleotide triphosphate hydrolases"/>
    <property type="match status" value="1"/>
</dbReference>
<reference evidence="3" key="1">
    <citation type="journal article" date="2018" name="Science">
        <title>A primordial and reversible TCA cycle in a facultatively chemolithoautotrophic thermophile.</title>
        <authorList>
            <person name="Nunoura T."/>
            <person name="Chikaraishi Y."/>
            <person name="Izaki R."/>
            <person name="Suwa T."/>
            <person name="Sato T."/>
            <person name="Harada T."/>
            <person name="Mori K."/>
            <person name="Kato Y."/>
            <person name="Miyazaki M."/>
            <person name="Shimamura S."/>
            <person name="Yanagawa K."/>
            <person name="Shuto A."/>
            <person name="Ohkouchi N."/>
            <person name="Fujita N."/>
            <person name="Takaki Y."/>
            <person name="Atomi H."/>
            <person name="Takai K."/>
        </authorList>
    </citation>
    <scope>NUCLEOTIDE SEQUENCE [LARGE SCALE GENOMIC DNA]</scope>
    <source>
        <strain evidence="3">DSM 17441 / JCM 13301 / NBRC 103674 / ABI70S6</strain>
    </source>
</reference>
<dbReference type="Pfam" id="PF13304">
    <property type="entry name" value="AAA_21"/>
    <property type="match status" value="2"/>
</dbReference>
<keyword evidence="3" id="KW-1185">Reference proteome</keyword>
<dbReference type="KEGG" id="ttk:TST_0496"/>